<comment type="cofactor">
    <cofactor evidence="19">
        <name>Mg(2+)</name>
        <dbReference type="ChEBI" id="CHEBI:18420"/>
    </cofactor>
    <cofactor evidence="19">
        <name>Mn(2+)</name>
        <dbReference type="ChEBI" id="CHEBI:29035"/>
    </cofactor>
    <text evidence="19">Binds 2 divalent metal cations per subunit. Magnesium or manganese.</text>
</comment>
<keyword evidence="7 19" id="KW-0686">Riboflavin biosynthesis</keyword>
<keyword evidence="14 19" id="KW-0464">Manganese</keyword>
<evidence type="ECO:0000256" key="4">
    <source>
        <dbReference type="ARBA" id="ARBA00004853"/>
    </source>
</evidence>
<feature type="binding site" evidence="19">
    <location>
        <position position="317"/>
    </location>
    <ligand>
        <name>GTP</name>
        <dbReference type="ChEBI" id="CHEBI:37565"/>
    </ligand>
</feature>
<dbReference type="CDD" id="cd00641">
    <property type="entry name" value="GTP_cyclohydro2"/>
    <property type="match status" value="1"/>
</dbReference>
<evidence type="ECO:0000256" key="17">
    <source>
        <dbReference type="ARBA" id="ARBA00043932"/>
    </source>
</evidence>
<dbReference type="InterPro" id="IPR016299">
    <property type="entry name" value="Riboflavin_synth_RibBA"/>
</dbReference>
<evidence type="ECO:0000256" key="16">
    <source>
        <dbReference type="ARBA" id="ARBA00023268"/>
    </source>
</evidence>
<keyword evidence="13 19" id="KW-0342">GTP-binding</keyword>
<keyword evidence="22" id="KW-1185">Reference proteome</keyword>
<dbReference type="NCBIfam" id="NF006803">
    <property type="entry name" value="PRK09311.1"/>
    <property type="match status" value="1"/>
</dbReference>
<feature type="binding site" evidence="19">
    <location>
        <position position="273"/>
    </location>
    <ligand>
        <name>GTP</name>
        <dbReference type="ChEBI" id="CHEBI:37565"/>
    </ligand>
</feature>
<evidence type="ECO:0000256" key="18">
    <source>
        <dbReference type="ARBA" id="ARBA00049295"/>
    </source>
</evidence>
<feature type="binding site" evidence="19">
    <location>
        <begin position="295"/>
        <end position="297"/>
    </location>
    <ligand>
        <name>GTP</name>
        <dbReference type="ChEBI" id="CHEBI:37565"/>
    </ligand>
</feature>
<dbReference type="GO" id="GO:0005525">
    <property type="term" value="F:GTP binding"/>
    <property type="evidence" value="ECO:0007669"/>
    <property type="project" value="UniProtKB-KW"/>
</dbReference>
<dbReference type="InterPro" id="IPR032677">
    <property type="entry name" value="GTP_cyclohydro_II"/>
</dbReference>
<feature type="region of interest" description="DHBP synthase" evidence="19">
    <location>
        <begin position="1"/>
        <end position="201"/>
    </location>
</feature>
<feature type="active site" description="Proton acceptor; for GTP cyclohydrolase activity" evidence="19">
    <location>
        <position position="329"/>
    </location>
</feature>
<evidence type="ECO:0000256" key="8">
    <source>
        <dbReference type="ARBA" id="ARBA00022723"/>
    </source>
</evidence>
<dbReference type="PIRSF" id="PIRSF001259">
    <property type="entry name" value="RibA"/>
    <property type="match status" value="1"/>
</dbReference>
<feature type="binding site" evidence="19">
    <location>
        <begin position="140"/>
        <end position="144"/>
    </location>
    <ligand>
        <name>D-ribulose 5-phosphate</name>
        <dbReference type="ChEBI" id="CHEBI:58121"/>
    </ligand>
</feature>
<comment type="catalytic activity">
    <reaction evidence="18 19">
        <text>GTP + 4 H2O = 2,5-diamino-6-hydroxy-4-(5-phosphoribosylamino)-pyrimidine + formate + 2 phosphate + 3 H(+)</text>
        <dbReference type="Rhea" id="RHEA:23704"/>
        <dbReference type="ChEBI" id="CHEBI:15377"/>
        <dbReference type="ChEBI" id="CHEBI:15378"/>
        <dbReference type="ChEBI" id="CHEBI:15740"/>
        <dbReference type="ChEBI" id="CHEBI:37565"/>
        <dbReference type="ChEBI" id="CHEBI:43474"/>
        <dbReference type="ChEBI" id="CHEBI:58614"/>
        <dbReference type="EC" id="3.5.4.25"/>
    </reaction>
</comment>
<comment type="similarity">
    <text evidence="19">In the C-terminal section; belongs to the GTP cyclohydrolase II family.</text>
</comment>
<evidence type="ECO:0000256" key="10">
    <source>
        <dbReference type="ARBA" id="ARBA00022801"/>
    </source>
</evidence>
<feature type="binding site" evidence="19">
    <location>
        <position position="143"/>
    </location>
    <ligand>
        <name>Mg(2+)</name>
        <dbReference type="ChEBI" id="CHEBI:18420"/>
        <label>2</label>
    </ligand>
</feature>
<dbReference type="GO" id="GO:0008270">
    <property type="term" value="F:zinc ion binding"/>
    <property type="evidence" value="ECO:0007669"/>
    <property type="project" value="UniProtKB-UniRule"/>
</dbReference>
<evidence type="ECO:0000256" key="2">
    <source>
        <dbReference type="ARBA" id="ARBA00001936"/>
    </source>
</evidence>
<dbReference type="FunFam" id="3.90.870.10:FF:000001">
    <property type="entry name" value="Riboflavin biosynthesis protein RibBA"/>
    <property type="match status" value="1"/>
</dbReference>
<dbReference type="GO" id="GO:0005829">
    <property type="term" value="C:cytosol"/>
    <property type="evidence" value="ECO:0007669"/>
    <property type="project" value="TreeGrafter"/>
</dbReference>
<accession>A0A388TGT1</accession>
<dbReference type="GO" id="GO:0003935">
    <property type="term" value="F:GTP cyclohydrolase II activity"/>
    <property type="evidence" value="ECO:0007669"/>
    <property type="project" value="UniProtKB-UniRule"/>
</dbReference>
<evidence type="ECO:0000256" key="12">
    <source>
        <dbReference type="ARBA" id="ARBA00022842"/>
    </source>
</evidence>
<dbReference type="GO" id="GO:0000287">
    <property type="term" value="F:magnesium ion binding"/>
    <property type="evidence" value="ECO:0007669"/>
    <property type="project" value="UniProtKB-UniRule"/>
</dbReference>
<sequence>MGSIEQAIEEIKQGRLIIVVDDEGRENEGDVVCAADFITPAKINFMISQCRGLVCAPVTGGTAARLNIQPMVQNNEDPKGTAFTVSVDAASRHGVTTGISAADRAVTAKLLADPRATAADFQRPGHVFPLIARPGGVLRRAGHTEAAVDLAVYAGLQPAAVICEIIKPDGTMARLDDLKIFAQEHGLNIYTVQDLIRYSLRQNILIERTEEVQLPTKFGIFRAVGFREKNSGHEHLAILKGSIGGGEDVLVRVHSECLTGDVFGSQRCDCGPQLEKALCLIEKAGRGVLLYMKQEGRGIGLVNKLKAYKLQEKGRDTVEANEDLGFPADLRDYGIGAQILADLGIRSIRLLTNNPQKIVGLEGYGLKIISREPIVVEPTAHNQKYLDTKELKLGHLLKDQRVSQKTAEK</sequence>
<dbReference type="EC" id="3.5.4.25" evidence="19"/>
<dbReference type="Gene3D" id="3.40.50.10990">
    <property type="entry name" value="GTP cyclohydrolase II"/>
    <property type="match status" value="1"/>
</dbReference>
<feature type="site" description="Essential for DHBP synthase activity" evidence="19">
    <location>
        <position position="126"/>
    </location>
</feature>
<reference evidence="21 22" key="1">
    <citation type="journal article" date="2019" name="ISME J.">
        <title>Genome analyses of uncultured TG2/ZB3 bacteria in 'Margulisbacteria' specifically attached to ectosymbiotic spirochetes of protists in the termite gut.</title>
        <authorList>
            <person name="Utami Y.D."/>
            <person name="Kuwahara H."/>
            <person name="Igai K."/>
            <person name="Murakami T."/>
            <person name="Sugaya K."/>
            <person name="Morikawa T."/>
            <person name="Nagura Y."/>
            <person name="Yuki M."/>
            <person name="Deevong P."/>
            <person name="Inoue T."/>
            <person name="Kihara K."/>
            <person name="Lo N."/>
            <person name="Yamada A."/>
            <person name="Ohkuma M."/>
            <person name="Hongoh Y."/>
        </authorList>
    </citation>
    <scope>NUCLEOTIDE SEQUENCE [LARGE SCALE GENOMIC DNA]</scope>
    <source>
        <strain evidence="21">NkOx7-02</strain>
    </source>
</reference>
<evidence type="ECO:0000256" key="6">
    <source>
        <dbReference type="ARBA" id="ARBA00005520"/>
    </source>
</evidence>
<evidence type="ECO:0000256" key="19">
    <source>
        <dbReference type="HAMAP-Rule" id="MF_01283"/>
    </source>
</evidence>
<name>A0A388TGT1_9BACT</name>
<comment type="function">
    <text evidence="3 19">Catalyzes the conversion of D-ribulose 5-phosphate to formate and 3,4-dihydroxy-2-butanone 4-phosphate.</text>
</comment>
<comment type="similarity">
    <text evidence="6 19">In the N-terminal section; belongs to the DHBP synthase family.</text>
</comment>
<dbReference type="EC" id="4.1.99.12" evidence="19"/>
<dbReference type="AlphaFoldDB" id="A0A388TGT1"/>
<keyword evidence="11 19" id="KW-0862">Zinc</keyword>
<evidence type="ECO:0000259" key="20">
    <source>
        <dbReference type="Pfam" id="PF00925"/>
    </source>
</evidence>
<dbReference type="InterPro" id="IPR000926">
    <property type="entry name" value="RibA"/>
</dbReference>
<feature type="binding site" evidence="19">
    <location>
        <position position="357"/>
    </location>
    <ligand>
        <name>GTP</name>
        <dbReference type="ChEBI" id="CHEBI:37565"/>
    </ligand>
</feature>
<dbReference type="PANTHER" id="PTHR21327">
    <property type="entry name" value="GTP CYCLOHYDROLASE II-RELATED"/>
    <property type="match status" value="1"/>
</dbReference>
<evidence type="ECO:0000256" key="5">
    <source>
        <dbReference type="ARBA" id="ARBA00004904"/>
    </source>
</evidence>
<keyword evidence="12 19" id="KW-0460">Magnesium</keyword>
<feature type="binding site" evidence="19">
    <location>
        <begin position="252"/>
        <end position="256"/>
    </location>
    <ligand>
        <name>GTP</name>
        <dbReference type="ChEBI" id="CHEBI:37565"/>
    </ligand>
</feature>
<dbReference type="Pfam" id="PF00926">
    <property type="entry name" value="DHBP_synthase"/>
    <property type="match status" value="1"/>
</dbReference>
<gene>
    <name evidence="19 21" type="primary">ribBA</name>
    <name evidence="21" type="ORF">NO2_0512</name>
</gene>
<feature type="site" description="Essential for DHBP synthase activity" evidence="19">
    <location>
        <position position="164"/>
    </location>
</feature>
<evidence type="ECO:0000313" key="22">
    <source>
        <dbReference type="Proteomes" id="UP000275925"/>
    </source>
</evidence>
<dbReference type="FunFam" id="3.40.50.10990:FF:000001">
    <property type="entry name" value="Riboflavin biosynthesis protein RibBA"/>
    <property type="match status" value="1"/>
</dbReference>
<keyword evidence="9 19" id="KW-0547">Nucleotide-binding</keyword>
<comment type="catalytic activity">
    <reaction evidence="1 19">
        <text>D-ribulose 5-phosphate = (2S)-2-hydroxy-3-oxobutyl phosphate + formate + H(+)</text>
        <dbReference type="Rhea" id="RHEA:18457"/>
        <dbReference type="ChEBI" id="CHEBI:15378"/>
        <dbReference type="ChEBI" id="CHEBI:15740"/>
        <dbReference type="ChEBI" id="CHEBI:58121"/>
        <dbReference type="ChEBI" id="CHEBI:58830"/>
        <dbReference type="EC" id="4.1.99.12"/>
    </reaction>
</comment>
<keyword evidence="16 19" id="KW-0511">Multifunctional enzyme</keyword>
<dbReference type="UniPathway" id="UPA00275">
    <property type="reaction ID" value="UER00399"/>
</dbReference>
<feature type="binding site" evidence="19">
    <location>
        <position position="257"/>
    </location>
    <ligand>
        <name>Zn(2+)</name>
        <dbReference type="ChEBI" id="CHEBI:29105"/>
        <note>catalytic</note>
    </ligand>
</feature>
<comment type="cofactor">
    <cofactor evidence="2">
        <name>Mn(2+)</name>
        <dbReference type="ChEBI" id="CHEBI:29035"/>
    </cofactor>
</comment>
<feature type="binding site" evidence="19">
    <location>
        <position position="268"/>
    </location>
    <ligand>
        <name>Zn(2+)</name>
        <dbReference type="ChEBI" id="CHEBI:29105"/>
        <note>catalytic</note>
    </ligand>
</feature>
<organism evidence="21 22">
    <name type="scientific">Candidatus Termititenax persephonae</name>
    <dbReference type="NCBI Taxonomy" id="2218525"/>
    <lineage>
        <taxon>Bacteria</taxon>
        <taxon>Bacillati</taxon>
        <taxon>Candidatus Margulisiibacteriota</taxon>
        <taxon>Candidatus Termititenacia</taxon>
        <taxon>Candidatus Termititenacales</taxon>
        <taxon>Candidatus Termititenacaceae</taxon>
        <taxon>Candidatus Termititenax</taxon>
    </lineage>
</organism>
<dbReference type="InterPro" id="IPR036144">
    <property type="entry name" value="RibA-like_sf"/>
</dbReference>
<protein>
    <recommendedName>
        <fullName evidence="19">Riboflavin biosynthesis protein RibBA</fullName>
    </recommendedName>
    <domain>
        <recommendedName>
            <fullName evidence="19">3,4-dihydroxy-2-butanone 4-phosphate synthase</fullName>
            <shortName evidence="19">DHBP synthase</shortName>
            <ecNumber evidence="19">4.1.99.12</ecNumber>
        </recommendedName>
    </domain>
    <domain>
        <recommendedName>
            <fullName evidence="19">GTP cyclohydrolase-2</fullName>
            <ecNumber evidence="19">3.5.4.25</ecNumber>
        </recommendedName>
        <alternativeName>
            <fullName evidence="19">GTP cyclohydrolase II</fullName>
        </alternativeName>
    </domain>
</protein>
<dbReference type="SUPFAM" id="SSF55821">
    <property type="entry name" value="YrdC/RibB"/>
    <property type="match status" value="1"/>
</dbReference>
<dbReference type="InterPro" id="IPR000422">
    <property type="entry name" value="DHBP_synthase_RibB"/>
</dbReference>
<evidence type="ECO:0000256" key="15">
    <source>
        <dbReference type="ARBA" id="ARBA00023239"/>
    </source>
</evidence>
<feature type="binding site" evidence="19">
    <location>
        <position position="30"/>
    </location>
    <ligand>
        <name>D-ribulose 5-phosphate</name>
        <dbReference type="ChEBI" id="CHEBI:58121"/>
    </ligand>
</feature>
<dbReference type="HAMAP" id="MF_01283">
    <property type="entry name" value="RibBA"/>
    <property type="match status" value="1"/>
</dbReference>
<evidence type="ECO:0000313" key="21">
    <source>
        <dbReference type="EMBL" id="GBR75881.1"/>
    </source>
</evidence>
<dbReference type="GO" id="GO:0009231">
    <property type="term" value="P:riboflavin biosynthetic process"/>
    <property type="evidence" value="ECO:0007669"/>
    <property type="project" value="UniProtKB-UniRule"/>
</dbReference>
<dbReference type="InterPro" id="IPR017945">
    <property type="entry name" value="DHBP_synth_RibB-like_a/b_dom"/>
</dbReference>
<feature type="active site" description="Nucleophile; for GTP cyclohydrolase activity" evidence="19">
    <location>
        <position position="331"/>
    </location>
</feature>
<feature type="binding site" evidence="19">
    <location>
        <position position="352"/>
    </location>
    <ligand>
        <name>GTP</name>
        <dbReference type="ChEBI" id="CHEBI:37565"/>
    </ligand>
</feature>
<feature type="binding site" evidence="19">
    <location>
        <position position="270"/>
    </location>
    <ligand>
        <name>Zn(2+)</name>
        <dbReference type="ChEBI" id="CHEBI:29105"/>
        <note>catalytic</note>
    </ligand>
</feature>
<dbReference type="Gene3D" id="3.90.870.10">
    <property type="entry name" value="DHBP synthase"/>
    <property type="match status" value="1"/>
</dbReference>
<dbReference type="GO" id="GO:0030145">
    <property type="term" value="F:manganese ion binding"/>
    <property type="evidence" value="ECO:0007669"/>
    <property type="project" value="UniProtKB-UniRule"/>
</dbReference>
<dbReference type="NCBIfam" id="TIGR00506">
    <property type="entry name" value="ribB"/>
    <property type="match status" value="1"/>
</dbReference>
<dbReference type="HAMAP" id="MF_00179">
    <property type="entry name" value="RibA"/>
    <property type="match status" value="1"/>
</dbReference>
<dbReference type="NCBIfam" id="TIGR00505">
    <property type="entry name" value="ribA"/>
    <property type="match status" value="1"/>
</dbReference>
<evidence type="ECO:0000256" key="14">
    <source>
        <dbReference type="ARBA" id="ARBA00023211"/>
    </source>
</evidence>
<evidence type="ECO:0000256" key="1">
    <source>
        <dbReference type="ARBA" id="ARBA00000141"/>
    </source>
</evidence>
<evidence type="ECO:0000256" key="7">
    <source>
        <dbReference type="ARBA" id="ARBA00022619"/>
    </source>
</evidence>
<dbReference type="PANTHER" id="PTHR21327:SF18">
    <property type="entry name" value="3,4-DIHYDROXY-2-BUTANONE 4-PHOSPHATE SYNTHASE"/>
    <property type="match status" value="1"/>
</dbReference>
<dbReference type="EMBL" id="BGZO01000009">
    <property type="protein sequence ID" value="GBR75881.1"/>
    <property type="molecule type" value="Genomic_DNA"/>
</dbReference>
<feature type="binding site" evidence="19">
    <location>
        <position position="26"/>
    </location>
    <ligand>
        <name>Mg(2+)</name>
        <dbReference type="ChEBI" id="CHEBI:18420"/>
        <label>1</label>
    </ligand>
</feature>
<dbReference type="GO" id="GO:0008686">
    <property type="term" value="F:3,4-dihydroxy-2-butanone-4-phosphate synthase activity"/>
    <property type="evidence" value="ECO:0007669"/>
    <property type="project" value="UniProtKB-UniRule"/>
</dbReference>
<feature type="binding site" evidence="19">
    <location>
        <position position="164"/>
    </location>
    <ligand>
        <name>D-ribulose 5-phosphate</name>
        <dbReference type="ChEBI" id="CHEBI:58121"/>
    </ligand>
</feature>
<keyword evidence="15 19" id="KW-0456">Lyase</keyword>
<comment type="cofactor">
    <cofactor evidence="19">
        <name>Zn(2+)</name>
        <dbReference type="ChEBI" id="CHEBI:29105"/>
    </cofactor>
    <text evidence="19">Binds 1 zinc ion per subunit.</text>
</comment>
<keyword evidence="8 19" id="KW-0479">Metal-binding</keyword>
<evidence type="ECO:0000256" key="3">
    <source>
        <dbReference type="ARBA" id="ARBA00002284"/>
    </source>
</evidence>
<feature type="binding site" evidence="19">
    <location>
        <begin position="25"/>
        <end position="26"/>
    </location>
    <ligand>
        <name>D-ribulose 5-phosphate</name>
        <dbReference type="ChEBI" id="CHEBI:58121"/>
    </ligand>
</feature>
<proteinExistence type="inferred from homology"/>
<comment type="caution">
    <text evidence="21">The sequence shown here is derived from an EMBL/GenBank/DDBJ whole genome shotgun (WGS) entry which is preliminary data.</text>
</comment>
<keyword evidence="10 19" id="KW-0378">Hydrolase</keyword>
<feature type="domain" description="GTP cyclohydrolase II" evidence="20">
    <location>
        <begin position="208"/>
        <end position="372"/>
    </location>
</feature>
<dbReference type="Pfam" id="PF00925">
    <property type="entry name" value="GTP_cyclohydro2"/>
    <property type="match status" value="1"/>
</dbReference>
<feature type="region of interest" description="GTP cyclohydrolase II" evidence="19">
    <location>
        <begin position="202"/>
        <end position="409"/>
    </location>
</feature>
<dbReference type="NCBIfam" id="NF001591">
    <property type="entry name" value="PRK00393.1"/>
    <property type="match status" value="1"/>
</dbReference>
<evidence type="ECO:0000256" key="13">
    <source>
        <dbReference type="ARBA" id="ARBA00023134"/>
    </source>
</evidence>
<dbReference type="SUPFAM" id="SSF142695">
    <property type="entry name" value="RibA-like"/>
    <property type="match status" value="1"/>
</dbReference>
<feature type="binding site" evidence="19">
    <location>
        <position position="26"/>
    </location>
    <ligand>
        <name>Mg(2+)</name>
        <dbReference type="ChEBI" id="CHEBI:18420"/>
        <label>2</label>
    </ligand>
</feature>
<comment type="function">
    <text evidence="17 19">Catalyzes the conversion of GTP to 2,5-diamino-6-ribosylamino-4(3H)-pyrimidinone 5'-phosphate (DARP), formate and pyrophosphate.</text>
</comment>
<dbReference type="HAMAP" id="MF_00180">
    <property type="entry name" value="RibB"/>
    <property type="match status" value="1"/>
</dbReference>
<comment type="pathway">
    <text evidence="4 19">Cofactor biosynthesis; riboflavin biosynthesis; 5-amino-6-(D-ribitylamino)uracil from GTP: step 1/4.</text>
</comment>
<dbReference type="Proteomes" id="UP000275925">
    <property type="component" value="Unassembled WGS sequence"/>
</dbReference>
<evidence type="ECO:0000256" key="9">
    <source>
        <dbReference type="ARBA" id="ARBA00022741"/>
    </source>
</evidence>
<evidence type="ECO:0000256" key="11">
    <source>
        <dbReference type="ARBA" id="ARBA00022833"/>
    </source>
</evidence>
<comment type="pathway">
    <text evidence="5 19">Cofactor biosynthesis; riboflavin biosynthesis; 2-hydroxy-3-oxobutyl phosphate from D-ribulose 5-phosphate: step 1/1.</text>
</comment>